<sequence length="45" mass="5294">MTASFQMISHRGQLLNLHKVQIHTDRKSYDIELDVITRQDLLAEK</sequence>
<reference evidence="1" key="2">
    <citation type="submission" date="2022-01" db="EMBL/GenBank/DDBJ databases">
        <authorList>
            <person name="Yamashiro T."/>
            <person name="Shiraishi A."/>
            <person name="Satake H."/>
            <person name="Nakayama K."/>
        </authorList>
    </citation>
    <scope>NUCLEOTIDE SEQUENCE</scope>
</reference>
<evidence type="ECO:0000313" key="1">
    <source>
        <dbReference type="EMBL" id="GJS63647.1"/>
    </source>
</evidence>
<dbReference type="Proteomes" id="UP001151760">
    <property type="component" value="Unassembled WGS sequence"/>
</dbReference>
<dbReference type="EMBL" id="BQNB010009447">
    <property type="protein sequence ID" value="GJS63647.1"/>
    <property type="molecule type" value="Genomic_DNA"/>
</dbReference>
<name>A0ABQ4XED7_9ASTR</name>
<organism evidence="1 2">
    <name type="scientific">Tanacetum coccineum</name>
    <dbReference type="NCBI Taxonomy" id="301880"/>
    <lineage>
        <taxon>Eukaryota</taxon>
        <taxon>Viridiplantae</taxon>
        <taxon>Streptophyta</taxon>
        <taxon>Embryophyta</taxon>
        <taxon>Tracheophyta</taxon>
        <taxon>Spermatophyta</taxon>
        <taxon>Magnoliopsida</taxon>
        <taxon>eudicotyledons</taxon>
        <taxon>Gunneridae</taxon>
        <taxon>Pentapetalae</taxon>
        <taxon>asterids</taxon>
        <taxon>campanulids</taxon>
        <taxon>Asterales</taxon>
        <taxon>Asteraceae</taxon>
        <taxon>Asteroideae</taxon>
        <taxon>Anthemideae</taxon>
        <taxon>Anthemidinae</taxon>
        <taxon>Tanacetum</taxon>
    </lineage>
</organism>
<protein>
    <submittedName>
        <fullName evidence="1">Uncharacterized protein</fullName>
    </submittedName>
</protein>
<feature type="non-terminal residue" evidence="1">
    <location>
        <position position="45"/>
    </location>
</feature>
<keyword evidence="2" id="KW-1185">Reference proteome</keyword>
<comment type="caution">
    <text evidence="1">The sequence shown here is derived from an EMBL/GenBank/DDBJ whole genome shotgun (WGS) entry which is preliminary data.</text>
</comment>
<accession>A0ABQ4XED7</accession>
<gene>
    <name evidence="1" type="ORF">Tco_0678211</name>
</gene>
<proteinExistence type="predicted"/>
<reference evidence="1" key="1">
    <citation type="journal article" date="2022" name="Int. J. Mol. Sci.">
        <title>Draft Genome of Tanacetum Coccineum: Genomic Comparison of Closely Related Tanacetum-Family Plants.</title>
        <authorList>
            <person name="Yamashiro T."/>
            <person name="Shiraishi A."/>
            <person name="Nakayama K."/>
            <person name="Satake H."/>
        </authorList>
    </citation>
    <scope>NUCLEOTIDE SEQUENCE</scope>
</reference>
<evidence type="ECO:0000313" key="2">
    <source>
        <dbReference type="Proteomes" id="UP001151760"/>
    </source>
</evidence>